<evidence type="ECO:0000256" key="2">
    <source>
        <dbReference type="ARBA" id="ARBA00022898"/>
    </source>
</evidence>
<keyword evidence="2" id="KW-0663">Pyridoxal phosphate</keyword>
<dbReference type="InterPro" id="IPR001608">
    <property type="entry name" value="Ala_racemase_N"/>
</dbReference>
<reference evidence="5" key="1">
    <citation type="journal article" date="2013" name="Extremophiles">
        <title>Proteinivorax tanatarense gen. nov., sp. nov., an anaerobic, haloalkaliphilic, proteolytic bacterium isolated from a decaying algal bloom, and proposal of Proteinivoraceae fam. nov.</title>
        <authorList>
            <person name="Kevbrin V."/>
            <person name="Boltyanskaya Y."/>
            <person name="Zhilina T."/>
            <person name="Kolganova T."/>
            <person name="Lavrentjeva E."/>
            <person name="Kuznetsov B."/>
        </authorList>
    </citation>
    <scope>NUCLEOTIDE SEQUENCE</scope>
    <source>
        <strain evidence="5">Z-910T</strain>
    </source>
</reference>
<sequence>MYPQIEIDLKKIGENAKVMLHQCKAHGVVPCAVTKVVCADKKVATELVENGFKQLADSRIENIIKLREYFGQKIETLLLRLPMLSDCEKVVQYCDISLNSELATLKELDKHAKRQKKTHKVIIMVDLGDLREGIWPNEVLTLKDELKKLNNIEVLGLGTNLTCYGGVIPTNETLSKLIELKEKWEVDKDKLHLISGGNSSSINIMTSKDMPQEVNHLRLGESLFLGRETVARKHIVDTNLDAFKVKAEIIEVKKKPSIPIGTIGQDAFGETPTFEDKGEHLRAIAAIGRQDIALSMEPLQKGVEIIGGSSDHLLLDVDEKTNLKVGDIVEFIPGYGALLAAMTSPYVRKVYK</sequence>
<dbReference type="RefSeq" id="WP_350343853.1">
    <property type="nucleotide sequence ID" value="NZ_CP158367.1"/>
</dbReference>
<protein>
    <submittedName>
        <fullName evidence="5">Alanine/ornithine racemase family PLP-dependent enzyme</fullName>
    </submittedName>
</protein>
<accession>A0AAU7VMJ5</accession>
<organism evidence="5">
    <name type="scientific">Proteinivorax tanatarense</name>
    <dbReference type="NCBI Taxonomy" id="1260629"/>
    <lineage>
        <taxon>Bacteria</taxon>
        <taxon>Bacillati</taxon>
        <taxon>Bacillota</taxon>
        <taxon>Clostridia</taxon>
        <taxon>Eubacteriales</taxon>
        <taxon>Proteinivoracaceae</taxon>
        <taxon>Proteinivorax</taxon>
    </lineage>
</organism>
<dbReference type="PANTHER" id="PTHR30511">
    <property type="entry name" value="ALANINE RACEMASE"/>
    <property type="match status" value="1"/>
</dbReference>
<dbReference type="AlphaFoldDB" id="A0AAU7VMJ5"/>
<evidence type="ECO:0000259" key="4">
    <source>
        <dbReference type="Pfam" id="PF01168"/>
    </source>
</evidence>
<proteinExistence type="predicted"/>
<gene>
    <name evidence="5" type="ORF">PRVXT_000212</name>
</gene>
<dbReference type="Gene3D" id="3.20.20.10">
    <property type="entry name" value="Alanine racemase"/>
    <property type="match status" value="1"/>
</dbReference>
<dbReference type="CDD" id="cd06815">
    <property type="entry name" value="PLPDE_III_AR_like_1"/>
    <property type="match status" value="1"/>
</dbReference>
<reference evidence="5" key="2">
    <citation type="submission" date="2024-06" db="EMBL/GenBank/DDBJ databases">
        <authorList>
            <person name="Petrova K.O."/>
            <person name="Toshchakov S.V."/>
            <person name="Boltjanskaja Y.V."/>
            <person name="Kevbrin V."/>
        </authorList>
    </citation>
    <scope>NUCLEOTIDE SEQUENCE</scope>
    <source>
        <strain evidence="5">Z-910T</strain>
    </source>
</reference>
<dbReference type="GO" id="GO:0005829">
    <property type="term" value="C:cytosol"/>
    <property type="evidence" value="ECO:0007669"/>
    <property type="project" value="TreeGrafter"/>
</dbReference>
<dbReference type="InterPro" id="IPR029066">
    <property type="entry name" value="PLP-binding_barrel"/>
</dbReference>
<dbReference type="SUPFAM" id="SSF51419">
    <property type="entry name" value="PLP-binding barrel"/>
    <property type="match status" value="1"/>
</dbReference>
<evidence type="ECO:0000256" key="3">
    <source>
        <dbReference type="ARBA" id="ARBA00023235"/>
    </source>
</evidence>
<dbReference type="InterPro" id="IPR000821">
    <property type="entry name" value="Ala_racemase"/>
</dbReference>
<dbReference type="EMBL" id="CP158367">
    <property type="protein sequence ID" value="XBX75106.1"/>
    <property type="molecule type" value="Genomic_DNA"/>
</dbReference>
<evidence type="ECO:0000313" key="5">
    <source>
        <dbReference type="EMBL" id="XBX75106.1"/>
    </source>
</evidence>
<dbReference type="Pfam" id="PF01168">
    <property type="entry name" value="Ala_racemase_N"/>
    <property type="match status" value="1"/>
</dbReference>
<dbReference type="PANTHER" id="PTHR30511:SF3">
    <property type="entry name" value="LYSINE RACEMASE"/>
    <property type="match status" value="1"/>
</dbReference>
<comment type="cofactor">
    <cofactor evidence="1">
        <name>pyridoxal 5'-phosphate</name>
        <dbReference type="ChEBI" id="CHEBI:597326"/>
    </cofactor>
</comment>
<evidence type="ECO:0000256" key="1">
    <source>
        <dbReference type="ARBA" id="ARBA00001933"/>
    </source>
</evidence>
<keyword evidence="3" id="KW-0413">Isomerase</keyword>
<feature type="domain" description="Alanine racemase N-terminal" evidence="4">
    <location>
        <begin position="7"/>
        <end position="226"/>
    </location>
</feature>
<dbReference type="GO" id="GO:0030170">
    <property type="term" value="F:pyridoxal phosphate binding"/>
    <property type="evidence" value="ECO:0007669"/>
    <property type="project" value="TreeGrafter"/>
</dbReference>
<dbReference type="GO" id="GO:0008784">
    <property type="term" value="F:alanine racemase activity"/>
    <property type="evidence" value="ECO:0007669"/>
    <property type="project" value="TreeGrafter"/>
</dbReference>
<name>A0AAU7VMJ5_9FIRM</name>